<comment type="function">
    <text evidence="10">Channel that opens in response to stretch forces in the membrane lipid bilayer. May participate in the regulation of osmotic pressure changes within the cell.</text>
</comment>
<keyword evidence="4 10" id="KW-1003">Cell membrane</keyword>
<evidence type="ECO:0000313" key="13">
    <source>
        <dbReference type="Proteomes" id="UP000315677"/>
    </source>
</evidence>
<keyword evidence="3 10" id="KW-0813">Transport</keyword>
<gene>
    <name evidence="10" type="primary">mscL</name>
    <name evidence="12" type="ORF">FB558_6199</name>
</gene>
<evidence type="ECO:0000256" key="2">
    <source>
        <dbReference type="ARBA" id="ARBA00007254"/>
    </source>
</evidence>
<dbReference type="PROSITE" id="PS01327">
    <property type="entry name" value="MSCL"/>
    <property type="match status" value="1"/>
</dbReference>
<reference evidence="12 13" key="1">
    <citation type="submission" date="2019-06" db="EMBL/GenBank/DDBJ databases">
        <title>Sequencing the genomes of 1000 actinobacteria strains.</title>
        <authorList>
            <person name="Klenk H.-P."/>
        </authorList>
    </citation>
    <scope>NUCLEOTIDE SEQUENCE [LARGE SCALE GENOMIC DNA]</scope>
    <source>
        <strain evidence="12 13">DSM 45301</strain>
    </source>
</reference>
<evidence type="ECO:0000256" key="4">
    <source>
        <dbReference type="ARBA" id="ARBA00022475"/>
    </source>
</evidence>
<dbReference type="NCBIfam" id="TIGR00220">
    <property type="entry name" value="mscL"/>
    <property type="match status" value="1"/>
</dbReference>
<evidence type="ECO:0000256" key="1">
    <source>
        <dbReference type="ARBA" id="ARBA00004651"/>
    </source>
</evidence>
<dbReference type="InterPro" id="IPR019823">
    <property type="entry name" value="Mechanosensitive_channel_CS"/>
</dbReference>
<dbReference type="Proteomes" id="UP000315677">
    <property type="component" value="Unassembled WGS sequence"/>
</dbReference>
<evidence type="ECO:0000256" key="3">
    <source>
        <dbReference type="ARBA" id="ARBA00022448"/>
    </source>
</evidence>
<keyword evidence="13" id="KW-1185">Reference proteome</keyword>
<dbReference type="Gene3D" id="1.10.1200.120">
    <property type="entry name" value="Large-conductance mechanosensitive channel, MscL, domain 1"/>
    <property type="match status" value="1"/>
</dbReference>
<keyword evidence="6 10" id="KW-1133">Transmembrane helix</keyword>
<dbReference type="GO" id="GO:0008381">
    <property type="term" value="F:mechanosensitive monoatomic ion channel activity"/>
    <property type="evidence" value="ECO:0007669"/>
    <property type="project" value="UniProtKB-UniRule"/>
</dbReference>
<feature type="transmembrane region" description="Helical" evidence="10">
    <location>
        <begin position="12"/>
        <end position="31"/>
    </location>
</feature>
<dbReference type="PANTHER" id="PTHR30266">
    <property type="entry name" value="MECHANOSENSITIVE CHANNEL MSCL"/>
    <property type="match status" value="1"/>
</dbReference>
<comment type="similarity">
    <text evidence="2 10">Belongs to the MscL family.</text>
</comment>
<evidence type="ECO:0000256" key="7">
    <source>
        <dbReference type="ARBA" id="ARBA00023065"/>
    </source>
</evidence>
<proteinExistence type="inferred from homology"/>
<feature type="transmembrane region" description="Helical" evidence="10">
    <location>
        <begin position="69"/>
        <end position="94"/>
    </location>
</feature>
<comment type="subcellular location">
    <subcellularLocation>
        <location evidence="1 10">Cell membrane</location>
        <topology evidence="1 10">Multi-pass membrane protein</topology>
    </subcellularLocation>
</comment>
<evidence type="ECO:0000256" key="6">
    <source>
        <dbReference type="ARBA" id="ARBA00022989"/>
    </source>
</evidence>
<protein>
    <recommendedName>
        <fullName evidence="10">Large-conductance mechanosensitive channel</fullName>
    </recommendedName>
</protein>
<dbReference type="OrthoDB" id="9810350at2"/>
<dbReference type="PANTHER" id="PTHR30266:SF2">
    <property type="entry name" value="LARGE-CONDUCTANCE MECHANOSENSITIVE CHANNEL"/>
    <property type="match status" value="1"/>
</dbReference>
<accession>A0A543D9G0</accession>
<feature type="region of interest" description="Disordered" evidence="11">
    <location>
        <begin position="128"/>
        <end position="148"/>
    </location>
</feature>
<dbReference type="RefSeq" id="WP_142059564.1">
    <property type="nucleotide sequence ID" value="NZ_VFPA01000004.1"/>
</dbReference>
<evidence type="ECO:0000256" key="10">
    <source>
        <dbReference type="HAMAP-Rule" id="MF_00115"/>
    </source>
</evidence>
<organism evidence="12 13">
    <name type="scientific">Pseudonocardia kunmingensis</name>
    <dbReference type="NCBI Taxonomy" id="630975"/>
    <lineage>
        <taxon>Bacteria</taxon>
        <taxon>Bacillati</taxon>
        <taxon>Actinomycetota</taxon>
        <taxon>Actinomycetes</taxon>
        <taxon>Pseudonocardiales</taxon>
        <taxon>Pseudonocardiaceae</taxon>
        <taxon>Pseudonocardia</taxon>
    </lineage>
</organism>
<keyword evidence="5 10" id="KW-0812">Transmembrane</keyword>
<dbReference type="PRINTS" id="PR01264">
    <property type="entry name" value="MECHCHANNEL"/>
</dbReference>
<evidence type="ECO:0000313" key="12">
    <source>
        <dbReference type="EMBL" id="TQM05973.1"/>
    </source>
</evidence>
<dbReference type="GO" id="GO:0005886">
    <property type="term" value="C:plasma membrane"/>
    <property type="evidence" value="ECO:0007669"/>
    <property type="project" value="UniProtKB-SubCell"/>
</dbReference>
<comment type="subunit">
    <text evidence="10">Homopentamer.</text>
</comment>
<dbReference type="SUPFAM" id="SSF81330">
    <property type="entry name" value="Gated mechanosensitive channel"/>
    <property type="match status" value="1"/>
</dbReference>
<dbReference type="InterPro" id="IPR037673">
    <property type="entry name" value="MSC/AndL"/>
</dbReference>
<evidence type="ECO:0000256" key="11">
    <source>
        <dbReference type="SAM" id="MobiDB-lite"/>
    </source>
</evidence>
<dbReference type="AlphaFoldDB" id="A0A543D9G0"/>
<dbReference type="HAMAP" id="MF_00115">
    <property type="entry name" value="MscL"/>
    <property type="match status" value="1"/>
</dbReference>
<dbReference type="InterPro" id="IPR001185">
    <property type="entry name" value="MS_channel"/>
</dbReference>
<keyword evidence="8 10" id="KW-0472">Membrane</keyword>
<keyword evidence="7 10" id="KW-0406">Ion transport</keyword>
<dbReference type="Pfam" id="PF01741">
    <property type="entry name" value="MscL"/>
    <property type="match status" value="1"/>
</dbReference>
<evidence type="ECO:0000256" key="8">
    <source>
        <dbReference type="ARBA" id="ARBA00023136"/>
    </source>
</evidence>
<evidence type="ECO:0000256" key="9">
    <source>
        <dbReference type="ARBA" id="ARBA00023303"/>
    </source>
</evidence>
<name>A0A543D9G0_9PSEU</name>
<sequence>MIKGFKDFVLRGNVVDLAVAVVIGAAFSTIVTSVTQRILQPLINAIPTPSSTGLGVQLVGDKESTYLDIAAVISATINFLIVAAVVYFLIVLPLNTLKERRKRGEEAGPAEPTDVELLIEIRDLLKAQAQSSGGRHESVAEGGPQSRS</sequence>
<dbReference type="InterPro" id="IPR036019">
    <property type="entry name" value="MscL_channel"/>
</dbReference>
<evidence type="ECO:0000256" key="5">
    <source>
        <dbReference type="ARBA" id="ARBA00022692"/>
    </source>
</evidence>
<comment type="caution">
    <text evidence="12">The sequence shown here is derived from an EMBL/GenBank/DDBJ whole genome shotgun (WGS) entry which is preliminary data.</text>
</comment>
<dbReference type="EMBL" id="VFPA01000004">
    <property type="protein sequence ID" value="TQM05973.1"/>
    <property type="molecule type" value="Genomic_DNA"/>
</dbReference>
<keyword evidence="9 10" id="KW-0407">Ion channel</keyword>